<name>A0ACB9HZX5_9ASTR</name>
<sequence length="146" mass="16834">MSRGSRCWDVKRVLLLRWLVADQYSESQYRFTVCCCLLGDWNRLDHGLASSLSKALAFSYKHQNGPVPHSLATPVQHLFWFLREKSVKGKIIFRRLYLFFKIGHLDKPFERESSSDAVLPKYAGCDKVVVLYLSFKTGYLAKPLDG</sequence>
<evidence type="ECO:0000313" key="1">
    <source>
        <dbReference type="EMBL" id="KAI3801013.1"/>
    </source>
</evidence>
<accession>A0ACB9HZX5</accession>
<protein>
    <submittedName>
        <fullName evidence="1">Uncharacterized protein</fullName>
    </submittedName>
</protein>
<keyword evidence="2" id="KW-1185">Reference proteome</keyword>
<gene>
    <name evidence="1" type="ORF">L1987_29113</name>
</gene>
<comment type="caution">
    <text evidence="1">The sequence shown here is derived from an EMBL/GenBank/DDBJ whole genome shotgun (WGS) entry which is preliminary data.</text>
</comment>
<reference evidence="2" key="1">
    <citation type="journal article" date="2022" name="Mol. Ecol. Resour.">
        <title>The genomes of chicory, endive, great burdock and yacon provide insights into Asteraceae palaeo-polyploidization history and plant inulin production.</title>
        <authorList>
            <person name="Fan W."/>
            <person name="Wang S."/>
            <person name="Wang H."/>
            <person name="Wang A."/>
            <person name="Jiang F."/>
            <person name="Liu H."/>
            <person name="Zhao H."/>
            <person name="Xu D."/>
            <person name="Zhang Y."/>
        </authorList>
    </citation>
    <scope>NUCLEOTIDE SEQUENCE [LARGE SCALE GENOMIC DNA]</scope>
    <source>
        <strain evidence="2">cv. Yunnan</strain>
    </source>
</reference>
<dbReference type="Proteomes" id="UP001056120">
    <property type="component" value="Linkage Group LG10"/>
</dbReference>
<dbReference type="EMBL" id="CM042027">
    <property type="protein sequence ID" value="KAI3801013.1"/>
    <property type="molecule type" value="Genomic_DNA"/>
</dbReference>
<proteinExistence type="predicted"/>
<organism evidence="1 2">
    <name type="scientific">Smallanthus sonchifolius</name>
    <dbReference type="NCBI Taxonomy" id="185202"/>
    <lineage>
        <taxon>Eukaryota</taxon>
        <taxon>Viridiplantae</taxon>
        <taxon>Streptophyta</taxon>
        <taxon>Embryophyta</taxon>
        <taxon>Tracheophyta</taxon>
        <taxon>Spermatophyta</taxon>
        <taxon>Magnoliopsida</taxon>
        <taxon>eudicotyledons</taxon>
        <taxon>Gunneridae</taxon>
        <taxon>Pentapetalae</taxon>
        <taxon>asterids</taxon>
        <taxon>campanulids</taxon>
        <taxon>Asterales</taxon>
        <taxon>Asteraceae</taxon>
        <taxon>Asteroideae</taxon>
        <taxon>Heliantheae alliance</taxon>
        <taxon>Millerieae</taxon>
        <taxon>Smallanthus</taxon>
    </lineage>
</organism>
<evidence type="ECO:0000313" key="2">
    <source>
        <dbReference type="Proteomes" id="UP001056120"/>
    </source>
</evidence>
<reference evidence="1 2" key="2">
    <citation type="journal article" date="2022" name="Mol. Ecol. Resour.">
        <title>The genomes of chicory, endive, great burdock and yacon provide insights into Asteraceae paleo-polyploidization history and plant inulin production.</title>
        <authorList>
            <person name="Fan W."/>
            <person name="Wang S."/>
            <person name="Wang H."/>
            <person name="Wang A."/>
            <person name="Jiang F."/>
            <person name="Liu H."/>
            <person name="Zhao H."/>
            <person name="Xu D."/>
            <person name="Zhang Y."/>
        </authorList>
    </citation>
    <scope>NUCLEOTIDE SEQUENCE [LARGE SCALE GENOMIC DNA]</scope>
    <source>
        <strain evidence="2">cv. Yunnan</strain>
        <tissue evidence="1">Leaves</tissue>
    </source>
</reference>